<dbReference type="OrthoDB" id="116216at2759"/>
<keyword evidence="2" id="KW-1185">Reference proteome</keyword>
<comment type="caution">
    <text evidence="1">The sequence shown here is derived from an EMBL/GenBank/DDBJ whole genome shotgun (WGS) entry which is preliminary data.</text>
</comment>
<dbReference type="AlphaFoldDB" id="A0A8S3W9R6"/>
<sequence>MTPTRPVATDDDIEENCVSPTLEVGSVQAQNADRLIDALYLRRSKIACGYLLVEALCNPPAIEDKNIGLPKVHLFLTLSKAMKGSAATWLSQIIFPNMKWVEFKDIFIFRFDTLETCAATILKMFTGKPQEREFVAAYASRLFK</sequence>
<evidence type="ECO:0000313" key="1">
    <source>
        <dbReference type="EMBL" id="CAG4947672.1"/>
    </source>
</evidence>
<name>A0A8S3W9R6_PARAO</name>
<dbReference type="Proteomes" id="UP000691718">
    <property type="component" value="Unassembled WGS sequence"/>
</dbReference>
<dbReference type="EMBL" id="CAJQZP010000212">
    <property type="protein sequence ID" value="CAG4947672.1"/>
    <property type="molecule type" value="Genomic_DNA"/>
</dbReference>
<gene>
    <name evidence="1" type="ORF">PAPOLLO_LOCUS3673</name>
</gene>
<accession>A0A8S3W9R6</accession>
<proteinExistence type="predicted"/>
<evidence type="ECO:0000313" key="2">
    <source>
        <dbReference type="Proteomes" id="UP000691718"/>
    </source>
</evidence>
<protein>
    <submittedName>
        <fullName evidence="1">(apollo) hypothetical protein</fullName>
    </submittedName>
</protein>
<reference evidence="1" key="1">
    <citation type="submission" date="2021-04" db="EMBL/GenBank/DDBJ databases">
        <authorList>
            <person name="Tunstrom K."/>
        </authorList>
    </citation>
    <scope>NUCLEOTIDE SEQUENCE</scope>
</reference>
<organism evidence="1 2">
    <name type="scientific">Parnassius apollo</name>
    <name type="common">Apollo butterfly</name>
    <name type="synonym">Papilio apollo</name>
    <dbReference type="NCBI Taxonomy" id="110799"/>
    <lineage>
        <taxon>Eukaryota</taxon>
        <taxon>Metazoa</taxon>
        <taxon>Ecdysozoa</taxon>
        <taxon>Arthropoda</taxon>
        <taxon>Hexapoda</taxon>
        <taxon>Insecta</taxon>
        <taxon>Pterygota</taxon>
        <taxon>Neoptera</taxon>
        <taxon>Endopterygota</taxon>
        <taxon>Lepidoptera</taxon>
        <taxon>Glossata</taxon>
        <taxon>Ditrysia</taxon>
        <taxon>Papilionoidea</taxon>
        <taxon>Papilionidae</taxon>
        <taxon>Parnassiinae</taxon>
        <taxon>Parnassini</taxon>
        <taxon>Parnassius</taxon>
        <taxon>Parnassius</taxon>
    </lineage>
</organism>